<evidence type="ECO:0000313" key="2">
    <source>
        <dbReference type="EMBL" id="CAD7279921.1"/>
    </source>
</evidence>
<feature type="compositionally biased region" description="Basic and acidic residues" evidence="1">
    <location>
        <begin position="207"/>
        <end position="216"/>
    </location>
</feature>
<dbReference type="AlphaFoldDB" id="A0A7R9BSW1"/>
<feature type="region of interest" description="Disordered" evidence="1">
    <location>
        <begin position="177"/>
        <end position="226"/>
    </location>
</feature>
<dbReference type="Proteomes" id="UP000678499">
    <property type="component" value="Unassembled WGS sequence"/>
</dbReference>
<organism evidence="2">
    <name type="scientific">Notodromas monacha</name>
    <dbReference type="NCBI Taxonomy" id="399045"/>
    <lineage>
        <taxon>Eukaryota</taxon>
        <taxon>Metazoa</taxon>
        <taxon>Ecdysozoa</taxon>
        <taxon>Arthropoda</taxon>
        <taxon>Crustacea</taxon>
        <taxon>Oligostraca</taxon>
        <taxon>Ostracoda</taxon>
        <taxon>Podocopa</taxon>
        <taxon>Podocopida</taxon>
        <taxon>Cypridocopina</taxon>
        <taxon>Cypridoidea</taxon>
        <taxon>Cyprididae</taxon>
        <taxon>Notodromas</taxon>
    </lineage>
</organism>
<protein>
    <submittedName>
        <fullName evidence="2">Uncharacterized protein</fullName>
    </submittedName>
</protein>
<dbReference type="EMBL" id="CAJPEX010001853">
    <property type="protein sequence ID" value="CAG0920073.1"/>
    <property type="molecule type" value="Genomic_DNA"/>
</dbReference>
<gene>
    <name evidence="2" type="ORF">NMOB1V02_LOCUS7585</name>
</gene>
<dbReference type="EMBL" id="OA883890">
    <property type="protein sequence ID" value="CAD7279921.1"/>
    <property type="molecule type" value="Genomic_DNA"/>
</dbReference>
<evidence type="ECO:0000256" key="1">
    <source>
        <dbReference type="SAM" id="MobiDB-lite"/>
    </source>
</evidence>
<reference evidence="2" key="1">
    <citation type="submission" date="2020-11" db="EMBL/GenBank/DDBJ databases">
        <authorList>
            <person name="Tran Van P."/>
        </authorList>
    </citation>
    <scope>NUCLEOTIDE SEQUENCE</scope>
</reference>
<sequence>MFLYNDMMLMNTWWKGRATIAVMLVASLISMIDASAQTNVEPGNPNPRNSKLFPEITGDFEQLEPLHLLRRYQRSQQQDIADYPQPTIYEIQAATYPRDGGLFGFNFNRRKIQQNNQKLEMRQRHLAKLEASNLRKNPAKFKAKLGAFLNQIQNLAASKPRLWKEIEAMNAARSAATSAASNTGGDVENQENSADDTAATSLMTPDGKIDSERSEESGTDNDGSELRRSKSFAFFDTYK</sequence>
<name>A0A7R9BSW1_9CRUS</name>
<keyword evidence="3" id="KW-1185">Reference proteome</keyword>
<proteinExistence type="predicted"/>
<evidence type="ECO:0000313" key="3">
    <source>
        <dbReference type="Proteomes" id="UP000678499"/>
    </source>
</evidence>
<accession>A0A7R9BSW1</accession>